<keyword evidence="4" id="KW-0378">Hydrolase</keyword>
<gene>
    <name evidence="8" type="ORF">CWD77_05130</name>
</gene>
<dbReference type="GO" id="GO:0004563">
    <property type="term" value="F:beta-N-acetylhexosaminidase activity"/>
    <property type="evidence" value="ECO:0007669"/>
    <property type="project" value="UniProtKB-EC"/>
</dbReference>
<dbReference type="InterPro" id="IPR001764">
    <property type="entry name" value="Glyco_hydro_3_N"/>
</dbReference>
<dbReference type="AlphaFoldDB" id="A0A2N0VKX5"/>
<dbReference type="Gene3D" id="3.40.50.1700">
    <property type="entry name" value="Glycoside hydrolase family 3 C-terminal domain"/>
    <property type="match status" value="1"/>
</dbReference>
<evidence type="ECO:0000313" key="8">
    <source>
        <dbReference type="EMBL" id="PKD44846.1"/>
    </source>
</evidence>
<reference evidence="8 9" key="1">
    <citation type="submission" date="2017-11" db="EMBL/GenBank/DDBJ databases">
        <title>Rhodohalobacter 15182 sp. nov., isolated from a salt lake.</title>
        <authorList>
            <person name="Han S."/>
        </authorList>
    </citation>
    <scope>NUCLEOTIDE SEQUENCE [LARGE SCALE GENOMIC DNA]</scope>
    <source>
        <strain evidence="8 9">15182</strain>
    </source>
</reference>
<evidence type="ECO:0000256" key="5">
    <source>
        <dbReference type="ARBA" id="ARBA00023295"/>
    </source>
</evidence>
<organism evidence="8 9">
    <name type="scientific">Rhodohalobacter barkolensis</name>
    <dbReference type="NCBI Taxonomy" id="2053187"/>
    <lineage>
        <taxon>Bacteria</taxon>
        <taxon>Pseudomonadati</taxon>
        <taxon>Balneolota</taxon>
        <taxon>Balneolia</taxon>
        <taxon>Balneolales</taxon>
        <taxon>Balneolaceae</taxon>
        <taxon>Rhodohalobacter</taxon>
    </lineage>
</organism>
<feature type="domain" description="Beta-lactamase-related" evidence="6">
    <location>
        <begin position="633"/>
        <end position="955"/>
    </location>
</feature>
<dbReference type="PANTHER" id="PTHR30480">
    <property type="entry name" value="BETA-HEXOSAMINIDASE-RELATED"/>
    <property type="match status" value="1"/>
</dbReference>
<evidence type="ECO:0000256" key="3">
    <source>
        <dbReference type="ARBA" id="ARBA00012663"/>
    </source>
</evidence>
<name>A0A2N0VKX5_9BACT</name>
<dbReference type="InterPro" id="IPR050226">
    <property type="entry name" value="NagZ_Beta-hexosaminidase"/>
</dbReference>
<dbReference type="EC" id="3.2.1.52" evidence="3"/>
<dbReference type="Gene3D" id="3.40.710.10">
    <property type="entry name" value="DD-peptidase/beta-lactamase superfamily"/>
    <property type="match status" value="1"/>
</dbReference>
<dbReference type="InterPro" id="IPR017853">
    <property type="entry name" value="GH"/>
</dbReference>
<dbReference type="InterPro" id="IPR036962">
    <property type="entry name" value="Glyco_hydro_3_N_sf"/>
</dbReference>
<comment type="catalytic activity">
    <reaction evidence="1">
        <text>Hydrolysis of terminal non-reducing N-acetyl-D-hexosamine residues in N-acetyl-beta-D-hexosaminides.</text>
        <dbReference type="EC" id="3.2.1.52"/>
    </reaction>
</comment>
<keyword evidence="5" id="KW-0326">Glycosidase</keyword>
<dbReference type="PANTHER" id="PTHR30480:SF13">
    <property type="entry name" value="BETA-HEXOSAMINIDASE"/>
    <property type="match status" value="1"/>
</dbReference>
<dbReference type="GO" id="GO:0005975">
    <property type="term" value="P:carbohydrate metabolic process"/>
    <property type="evidence" value="ECO:0007669"/>
    <property type="project" value="InterPro"/>
</dbReference>
<proteinExistence type="inferred from homology"/>
<keyword evidence="9" id="KW-1185">Reference proteome</keyword>
<evidence type="ECO:0000313" key="9">
    <source>
        <dbReference type="Proteomes" id="UP000233398"/>
    </source>
</evidence>
<dbReference type="GO" id="GO:0009254">
    <property type="term" value="P:peptidoglycan turnover"/>
    <property type="evidence" value="ECO:0007669"/>
    <property type="project" value="TreeGrafter"/>
</dbReference>
<dbReference type="SUPFAM" id="SSF51445">
    <property type="entry name" value="(Trans)glycosidases"/>
    <property type="match status" value="1"/>
</dbReference>
<comment type="caution">
    <text evidence="8">The sequence shown here is derived from an EMBL/GenBank/DDBJ whole genome shotgun (WGS) entry which is preliminary data.</text>
</comment>
<dbReference type="Gene3D" id="3.20.20.300">
    <property type="entry name" value="Glycoside hydrolase, family 3, N-terminal domain"/>
    <property type="match status" value="1"/>
</dbReference>
<dbReference type="EMBL" id="PISP01000001">
    <property type="protein sequence ID" value="PKD44846.1"/>
    <property type="molecule type" value="Genomic_DNA"/>
</dbReference>
<dbReference type="Proteomes" id="UP000233398">
    <property type="component" value="Unassembled WGS sequence"/>
</dbReference>
<evidence type="ECO:0000256" key="2">
    <source>
        <dbReference type="ARBA" id="ARBA00005336"/>
    </source>
</evidence>
<dbReference type="InterPro" id="IPR036881">
    <property type="entry name" value="Glyco_hydro_3_C_sf"/>
</dbReference>
<dbReference type="OrthoDB" id="9805821at2"/>
<dbReference type="Pfam" id="PF00144">
    <property type="entry name" value="Beta-lactamase"/>
    <property type="match status" value="1"/>
</dbReference>
<evidence type="ECO:0000256" key="4">
    <source>
        <dbReference type="ARBA" id="ARBA00022801"/>
    </source>
</evidence>
<dbReference type="RefSeq" id="WP_101072134.1">
    <property type="nucleotide sequence ID" value="NZ_PISP01000001.1"/>
</dbReference>
<sequence length="978" mass="108891">MMFTTNTGSLYHRSTPFLLLLTLALIFSSCKTSEPESYRSAAEIPPLPEPEEEIVAEDQPVAEPTDIDSLLQEMTLEEKIGQLFVSPAYGRFTNNKDPQYIRLKRLIENYHLGGIIFMQGDVYGQAMLTNRLQDYSKIPLWIAQDMEFGAAMRVSGSTRITPAMGVAATGDPANAYLKGKITAREARTLGVNQIFAPVLDVNNNPENPVINVRSFSADPAMVSLYGQYMIDGIESEGVMATAKHFPGHGDTDVDSHLALPVIHHDFSRIDSLELRPFRETINNGLRSVMSAHIAYPNISRNGDMPGTMDESILNDILIDSLGFEGLIVTDGLEMKGIADHYSPGEAVIYALKAGVDMMLISPDEMSAINELKIAVEQGEVAEERIDRSVRKILQLKKEQDAFSNPRVDLQNLSSSINTPVYQSIADRIARNSVTILKDSENILPIREVDHLNILAVALADDESGSTGSSFARELRKYHGNVNFHVLDRRTSLEEKTEILEAADDADLILIGSFIIVRSHQPIQVQPEQLQFLRQLISRPIPSALVAFGNPYVLRDLPNTDAHVMAWSSNANQVRQTVPALFGASEVAGKLPINIPGMYEIGDGLEFNQSNIRFDSPESAGMSTEKLLELDMVMQEAINDSVFPGGVVGVMRKGVMVWQQGYGYHDYDKTRKVANDDVYDLASLTKVIATTTSMMKLVDDGRLDVQDRVAKYIPEFDTDDKREITIDQLLTHTSGLPAFQVYVDELKTREEIVRAVRNEPLVNNPGEEYVYSDLGFILLAEIVEEVSGLRIDRYVRNNFFYPMGMKSSFFNPQKTGRWISNRIPPTEIDTTYRDGLVQAEVHDERAWFMDGVAGHAGLFSSADDLSRLAYLLLNNGQFGGREYLKPETIKTFTERRSPINQRAYGYDRKSDGFSTAGELTGPNSFGHTGFTGTSFWIDPDEEIAIIILTNRVHPSRTYGSTISRVRAKIADAVMEAIEH</sequence>
<evidence type="ECO:0000259" key="6">
    <source>
        <dbReference type="Pfam" id="PF00144"/>
    </source>
</evidence>
<dbReference type="InterPro" id="IPR001466">
    <property type="entry name" value="Beta-lactam-related"/>
</dbReference>
<feature type="domain" description="Glycoside hydrolase family 3 N-terminal" evidence="7">
    <location>
        <begin position="75"/>
        <end position="395"/>
    </location>
</feature>
<dbReference type="InterPro" id="IPR012338">
    <property type="entry name" value="Beta-lactam/transpept-like"/>
</dbReference>
<dbReference type="SUPFAM" id="SSF52279">
    <property type="entry name" value="Beta-D-glucan exohydrolase, C-terminal domain"/>
    <property type="match status" value="1"/>
</dbReference>
<evidence type="ECO:0000256" key="1">
    <source>
        <dbReference type="ARBA" id="ARBA00001231"/>
    </source>
</evidence>
<protein>
    <recommendedName>
        <fullName evidence="3">beta-N-acetylhexosaminidase</fullName>
        <ecNumber evidence="3">3.2.1.52</ecNumber>
    </recommendedName>
</protein>
<comment type="similarity">
    <text evidence="2">Belongs to the glycosyl hydrolase 3 family.</text>
</comment>
<evidence type="ECO:0000259" key="7">
    <source>
        <dbReference type="Pfam" id="PF00933"/>
    </source>
</evidence>
<accession>A0A2N0VKX5</accession>
<dbReference type="Pfam" id="PF00933">
    <property type="entry name" value="Glyco_hydro_3"/>
    <property type="match status" value="1"/>
</dbReference>
<dbReference type="SUPFAM" id="SSF56601">
    <property type="entry name" value="beta-lactamase/transpeptidase-like"/>
    <property type="match status" value="1"/>
</dbReference>